<keyword evidence="2" id="KW-1185">Reference proteome</keyword>
<dbReference type="Proteomes" id="UP000799424">
    <property type="component" value="Unassembled WGS sequence"/>
</dbReference>
<dbReference type="AlphaFoldDB" id="A0A6A6ZP31"/>
<reference evidence="1" key="1">
    <citation type="journal article" date="2020" name="Stud. Mycol.">
        <title>101 Dothideomycetes genomes: a test case for predicting lifestyles and emergence of pathogens.</title>
        <authorList>
            <person name="Haridas S."/>
            <person name="Albert R."/>
            <person name="Binder M."/>
            <person name="Bloem J."/>
            <person name="Labutti K."/>
            <person name="Salamov A."/>
            <person name="Andreopoulos B."/>
            <person name="Baker S."/>
            <person name="Barry K."/>
            <person name="Bills G."/>
            <person name="Bluhm B."/>
            <person name="Cannon C."/>
            <person name="Castanera R."/>
            <person name="Culley D."/>
            <person name="Daum C."/>
            <person name="Ezra D."/>
            <person name="Gonzalez J."/>
            <person name="Henrissat B."/>
            <person name="Kuo A."/>
            <person name="Liang C."/>
            <person name="Lipzen A."/>
            <person name="Lutzoni F."/>
            <person name="Magnuson J."/>
            <person name="Mondo S."/>
            <person name="Nolan M."/>
            <person name="Ohm R."/>
            <person name="Pangilinan J."/>
            <person name="Park H.-J."/>
            <person name="Ramirez L."/>
            <person name="Alfaro M."/>
            <person name="Sun H."/>
            <person name="Tritt A."/>
            <person name="Yoshinaga Y."/>
            <person name="Zwiers L.-H."/>
            <person name="Turgeon B."/>
            <person name="Goodwin S."/>
            <person name="Spatafora J."/>
            <person name="Crous P."/>
            <person name="Grigoriev I."/>
        </authorList>
    </citation>
    <scope>NUCLEOTIDE SEQUENCE</scope>
    <source>
        <strain evidence="1">CBS 113818</strain>
    </source>
</reference>
<sequence>MLLNNPKHSRKVTKLTLMALEKPRVKGKASRGKFTVDTTDHRAVVESVVYSSHSNEERTQNLQNLAQDTSFNSALTNRLFSLANNLKELSVTNTFINTISCLRGLFIRNSPAWHVENETLGRLRDTFRVIEVRQYEELPRRLPSPAHLDNLRTAPYVSDIWKFAQLPDLEVIQVLMNVMPAGILEAAEDLYLDHIPKSGTQKTRGCPCTIELFALRNAPLSRYALQDVSEHKSVGLIFLRRALDVEVT</sequence>
<accession>A0A6A6ZP31</accession>
<gene>
    <name evidence="1" type="ORF">CC86DRAFT_385046</name>
</gene>
<name>A0A6A6ZP31_9PLEO</name>
<dbReference type="EMBL" id="MU006233">
    <property type="protein sequence ID" value="KAF2822850.1"/>
    <property type="molecule type" value="Genomic_DNA"/>
</dbReference>
<evidence type="ECO:0000313" key="2">
    <source>
        <dbReference type="Proteomes" id="UP000799424"/>
    </source>
</evidence>
<organism evidence="1 2">
    <name type="scientific">Ophiobolus disseminans</name>
    <dbReference type="NCBI Taxonomy" id="1469910"/>
    <lineage>
        <taxon>Eukaryota</taxon>
        <taxon>Fungi</taxon>
        <taxon>Dikarya</taxon>
        <taxon>Ascomycota</taxon>
        <taxon>Pezizomycotina</taxon>
        <taxon>Dothideomycetes</taxon>
        <taxon>Pleosporomycetidae</taxon>
        <taxon>Pleosporales</taxon>
        <taxon>Pleosporineae</taxon>
        <taxon>Phaeosphaeriaceae</taxon>
        <taxon>Ophiobolus</taxon>
    </lineage>
</organism>
<evidence type="ECO:0000313" key="1">
    <source>
        <dbReference type="EMBL" id="KAF2822850.1"/>
    </source>
</evidence>
<protein>
    <submittedName>
        <fullName evidence="1">Uncharacterized protein</fullName>
    </submittedName>
</protein>
<proteinExistence type="predicted"/>